<dbReference type="Gene3D" id="1.20.1280.50">
    <property type="match status" value="1"/>
</dbReference>
<evidence type="ECO:0000256" key="3">
    <source>
        <dbReference type="ARBA" id="ARBA00022525"/>
    </source>
</evidence>
<dbReference type="PANTHER" id="PTHR33784:SF47">
    <property type="entry name" value="F-BOX PLANT-LIKE PROTEIN"/>
    <property type="match status" value="1"/>
</dbReference>
<dbReference type="Proteomes" id="UP001189624">
    <property type="component" value="Chromosome 3"/>
</dbReference>
<dbReference type="InterPro" id="IPR040338">
    <property type="entry name" value="At1g67623-like"/>
</dbReference>
<evidence type="ECO:0000313" key="9">
    <source>
        <dbReference type="Proteomes" id="UP001189624"/>
    </source>
</evidence>
<dbReference type="PANTHER" id="PTHR33784">
    <property type="entry name" value="OS05G0482100 PROTEIN"/>
    <property type="match status" value="1"/>
</dbReference>
<dbReference type="EMBL" id="OY731400">
    <property type="protein sequence ID" value="CAJ1941018.1"/>
    <property type="molecule type" value="Genomic_DNA"/>
</dbReference>
<dbReference type="InterPro" id="IPR036047">
    <property type="entry name" value="F-box-like_dom_sf"/>
</dbReference>
<protein>
    <recommendedName>
        <fullName evidence="7">At2g35280-like TPR domain-containing protein</fullName>
    </recommendedName>
</protein>
<evidence type="ECO:0000256" key="6">
    <source>
        <dbReference type="ARBA" id="ARBA00023157"/>
    </source>
</evidence>
<evidence type="ECO:0000313" key="8">
    <source>
        <dbReference type="EMBL" id="CAJ1941018.1"/>
    </source>
</evidence>
<dbReference type="GO" id="GO:0005179">
    <property type="term" value="F:hormone activity"/>
    <property type="evidence" value="ECO:0007669"/>
    <property type="project" value="UniProtKB-KW"/>
</dbReference>
<keyword evidence="5" id="KW-0732">Signal</keyword>
<dbReference type="AlphaFoldDB" id="A0AA86S3Y0"/>
<evidence type="ECO:0000256" key="5">
    <source>
        <dbReference type="ARBA" id="ARBA00022729"/>
    </source>
</evidence>
<dbReference type="Gramene" id="rna-AYBTSS11_LOCUS10039">
    <property type="protein sequence ID" value="CAJ1941018.1"/>
    <property type="gene ID" value="gene-AYBTSS11_LOCUS10039"/>
</dbReference>
<proteinExistence type="inferred from homology"/>
<keyword evidence="9" id="KW-1185">Reference proteome</keyword>
<keyword evidence="4" id="KW-0372">Hormone</keyword>
<keyword evidence="3" id="KW-0964">Secreted</keyword>
<evidence type="ECO:0000256" key="4">
    <source>
        <dbReference type="ARBA" id="ARBA00022702"/>
    </source>
</evidence>
<name>A0AA86S3Y0_9FABA</name>
<dbReference type="Pfam" id="PF05498">
    <property type="entry name" value="RALF"/>
    <property type="match status" value="1"/>
</dbReference>
<comment type="similarity">
    <text evidence="2">Belongs to the plant rapid alkalinization factor (RALF) family.</text>
</comment>
<sequence length="362" mass="41014">MADLRVKKGRNKKKHVTTITSLPRDLQVEIFAMVASRSVSDHCMVKLCCKEFRHAAEDDYVYRHSSMDRFSLPMPWFTSDHESLFLKRCKESGNPEIAFREGMIQYFTSSKVDLGLELLKKAALEGHLEAKYVYCMLLMCDKDEGERKQGFDLFCSLRASSCVTRCRERVKCFVRSMWVNNKVAVRNRKSSFCYSKTCDMEELMKLSGNWTSFEDKDFDSFAQRGEVLCSLCNSQFISPTMGSSTTFFLICAILAVHVAQSSSSTFDFTGDLDTFFLPLNSACRGSVAECGLLVAADDDAEFLMDSETSRRILAGTSYISYGALRRNTVPCSRRGASYYNCRPGAQANPYRRGCSAITRCRR</sequence>
<evidence type="ECO:0000256" key="1">
    <source>
        <dbReference type="ARBA" id="ARBA00004613"/>
    </source>
</evidence>
<keyword evidence="6" id="KW-1015">Disulfide bond</keyword>
<gene>
    <name evidence="8" type="ORF">AYBTSS11_LOCUS10039</name>
</gene>
<dbReference type="Pfam" id="PF23310">
    <property type="entry name" value="TPR_27"/>
    <property type="match status" value="1"/>
</dbReference>
<dbReference type="SUPFAM" id="SSF81383">
    <property type="entry name" value="F-box domain"/>
    <property type="match status" value="1"/>
</dbReference>
<dbReference type="InterPro" id="IPR008801">
    <property type="entry name" value="RALF"/>
</dbReference>
<accession>A0AA86S3Y0</accession>
<evidence type="ECO:0000259" key="7">
    <source>
        <dbReference type="Pfam" id="PF23310"/>
    </source>
</evidence>
<organism evidence="8 9">
    <name type="scientific">Sphenostylis stenocarpa</name>
    <dbReference type="NCBI Taxonomy" id="92480"/>
    <lineage>
        <taxon>Eukaryota</taxon>
        <taxon>Viridiplantae</taxon>
        <taxon>Streptophyta</taxon>
        <taxon>Embryophyta</taxon>
        <taxon>Tracheophyta</taxon>
        <taxon>Spermatophyta</taxon>
        <taxon>Magnoliopsida</taxon>
        <taxon>eudicotyledons</taxon>
        <taxon>Gunneridae</taxon>
        <taxon>Pentapetalae</taxon>
        <taxon>rosids</taxon>
        <taxon>fabids</taxon>
        <taxon>Fabales</taxon>
        <taxon>Fabaceae</taxon>
        <taxon>Papilionoideae</taxon>
        <taxon>50 kb inversion clade</taxon>
        <taxon>NPAAA clade</taxon>
        <taxon>indigoferoid/millettioid clade</taxon>
        <taxon>Phaseoleae</taxon>
        <taxon>Sphenostylis</taxon>
    </lineage>
</organism>
<evidence type="ECO:0000256" key="2">
    <source>
        <dbReference type="ARBA" id="ARBA00009178"/>
    </source>
</evidence>
<dbReference type="GO" id="GO:0040008">
    <property type="term" value="P:regulation of growth"/>
    <property type="evidence" value="ECO:0007669"/>
    <property type="project" value="UniProtKB-ARBA"/>
</dbReference>
<comment type="subcellular location">
    <subcellularLocation>
        <location evidence="1">Secreted</location>
    </subcellularLocation>
</comment>
<feature type="domain" description="At2g35280-like TPR" evidence="7">
    <location>
        <begin position="72"/>
        <end position="175"/>
    </location>
</feature>
<dbReference type="InterPro" id="IPR057136">
    <property type="entry name" value="At2g35280_TPR_dom"/>
</dbReference>
<reference evidence="8" key="1">
    <citation type="submission" date="2023-10" db="EMBL/GenBank/DDBJ databases">
        <authorList>
            <person name="Domelevo Entfellner J.-B."/>
        </authorList>
    </citation>
    <scope>NUCLEOTIDE SEQUENCE</scope>
</reference>
<dbReference type="GO" id="GO:0005576">
    <property type="term" value="C:extracellular region"/>
    <property type="evidence" value="ECO:0007669"/>
    <property type="project" value="UniProtKB-SubCell"/>
</dbReference>